<dbReference type="EMBL" id="WIGO01000091">
    <property type="protein sequence ID" value="KAF6830656.1"/>
    <property type="molecule type" value="Genomic_DNA"/>
</dbReference>
<comment type="caution">
    <text evidence="1">The sequence shown here is derived from an EMBL/GenBank/DDBJ whole genome shotgun (WGS) entry which is preliminary data.</text>
</comment>
<dbReference type="Proteomes" id="UP000654918">
    <property type="component" value="Unassembled WGS sequence"/>
</dbReference>
<keyword evidence="2" id="KW-1185">Reference proteome</keyword>
<protein>
    <submittedName>
        <fullName evidence="1">Uncharacterized protein</fullName>
    </submittedName>
</protein>
<accession>A0A8H6NFI3</accession>
<name>A0A8H6NFI3_9PEZI</name>
<reference evidence="1" key="1">
    <citation type="journal article" date="2020" name="Phytopathology">
        <title>Genome Sequence Resources of Colletotrichum truncatum, C. plurivorum, C. musicola, and C. sojae: Four Species Pathogenic to Soybean (Glycine max).</title>
        <authorList>
            <person name="Rogerio F."/>
            <person name="Boufleur T.R."/>
            <person name="Ciampi-Guillardi M."/>
            <person name="Sukno S.A."/>
            <person name="Thon M.R."/>
            <person name="Massola Junior N.S."/>
            <person name="Baroncelli R."/>
        </authorList>
    </citation>
    <scope>NUCLEOTIDE SEQUENCE</scope>
    <source>
        <strain evidence="1">LFN00145</strain>
    </source>
</reference>
<gene>
    <name evidence="1" type="ORF">CPLU01_07239</name>
</gene>
<proteinExistence type="predicted"/>
<evidence type="ECO:0000313" key="2">
    <source>
        <dbReference type="Proteomes" id="UP000654918"/>
    </source>
</evidence>
<evidence type="ECO:0000313" key="1">
    <source>
        <dbReference type="EMBL" id="KAF6830656.1"/>
    </source>
</evidence>
<sequence length="156" mass="16395">MSTGAVSSCYRLGGDGRAGGFETKTVGQRQRRRWWWPACRMPDLSRGAAARPSNAACLLQVFLAVPAAICKARHAHSKVSLWLSVAHALAPSPYVFRIVAAASCDGAQATLPYRFGTPAGTVGSTIFTTGHAIMSAFTGSSGDGDLSFNCGLMRIS</sequence>
<dbReference type="AlphaFoldDB" id="A0A8H6NFI3"/>
<organism evidence="1 2">
    <name type="scientific">Colletotrichum plurivorum</name>
    <dbReference type="NCBI Taxonomy" id="2175906"/>
    <lineage>
        <taxon>Eukaryota</taxon>
        <taxon>Fungi</taxon>
        <taxon>Dikarya</taxon>
        <taxon>Ascomycota</taxon>
        <taxon>Pezizomycotina</taxon>
        <taxon>Sordariomycetes</taxon>
        <taxon>Hypocreomycetidae</taxon>
        <taxon>Glomerellales</taxon>
        <taxon>Glomerellaceae</taxon>
        <taxon>Colletotrichum</taxon>
        <taxon>Colletotrichum orchidearum species complex</taxon>
    </lineage>
</organism>